<dbReference type="GeneID" id="90539981"/>
<reference evidence="6" key="1">
    <citation type="journal article" date="2024" name="BMC Genomics">
        <title>Functional annotation of a divergent genome using sequence and structure-based similarity.</title>
        <authorList>
            <person name="Svedberg D."/>
            <person name="Winiger R.R."/>
            <person name="Berg A."/>
            <person name="Sharma H."/>
            <person name="Tellgren-Roth C."/>
            <person name="Debrunner-Vossbrinck B.A."/>
            <person name="Vossbrinck C.R."/>
            <person name="Barandun J."/>
        </authorList>
    </citation>
    <scope>NUCLEOTIDE SEQUENCE</scope>
    <source>
        <strain evidence="6">Illinois isolate</strain>
    </source>
</reference>
<dbReference type="RefSeq" id="XP_065328322.1">
    <property type="nucleotide sequence ID" value="XM_065472250.1"/>
</dbReference>
<gene>
    <name evidence="6" type="ORF">VNE69_01116</name>
</gene>
<dbReference type="Proteomes" id="UP001334084">
    <property type="component" value="Chromosome 1"/>
</dbReference>
<dbReference type="EMBL" id="CP142726">
    <property type="protein sequence ID" value="WUR02177.1"/>
    <property type="molecule type" value="Genomic_DNA"/>
</dbReference>
<dbReference type="KEGG" id="vnx:VNE69_01116"/>
<evidence type="ECO:0000259" key="5">
    <source>
        <dbReference type="Pfam" id="PF01416"/>
    </source>
</evidence>
<accession>A0AAX4J8I1</accession>
<protein>
    <recommendedName>
        <fullName evidence="4">tRNA pseudouridine synthase</fullName>
        <ecNumber evidence="4">5.4.99.12</ecNumber>
    </recommendedName>
</protein>
<dbReference type="GO" id="GO:0003723">
    <property type="term" value="F:RNA binding"/>
    <property type="evidence" value="ECO:0007669"/>
    <property type="project" value="InterPro"/>
</dbReference>
<organism evidence="6 7">
    <name type="scientific">Vairimorpha necatrix</name>
    <dbReference type="NCBI Taxonomy" id="6039"/>
    <lineage>
        <taxon>Eukaryota</taxon>
        <taxon>Fungi</taxon>
        <taxon>Fungi incertae sedis</taxon>
        <taxon>Microsporidia</taxon>
        <taxon>Nosematidae</taxon>
        <taxon>Vairimorpha</taxon>
    </lineage>
</organism>
<comment type="similarity">
    <text evidence="1 4">Belongs to the tRNA pseudouridine synthase TruA family.</text>
</comment>
<sequence length="260" mass="30630">MKNHYLEYLKSLSKDELIKIIYKPYSKYLKIEYKSHRNVALRISYDGGKYCGLAEYKYGDTIGNRLRNALIMSNLGEDITYAGRTDKGVSAIGMIASVTLKSLLPGNNIQETRGEFDYQKMLNNYLPEDIRITGWAPVKENFHARFSCIKRKYRYYFKKNKNLDIEKMNKMCQEIQKMKNFYHLSKHSDKNAKYDRTIDTCRIIEEGDLYYLDIQAKSFLHNMVRKIFWLIEKAGESEEIDMEKIGTADPENLIFFEFVS</sequence>
<dbReference type="InterPro" id="IPR001406">
    <property type="entry name" value="PsdUridine_synth_TruA"/>
</dbReference>
<dbReference type="InterPro" id="IPR020094">
    <property type="entry name" value="TruA/RsuA/RluB/E/F_N"/>
</dbReference>
<dbReference type="EC" id="5.4.99.12" evidence="4"/>
<name>A0AAX4J8I1_9MICR</name>
<dbReference type="GO" id="GO:0031119">
    <property type="term" value="P:tRNA pseudouridine synthesis"/>
    <property type="evidence" value="ECO:0007669"/>
    <property type="project" value="TreeGrafter"/>
</dbReference>
<feature type="domain" description="Pseudouridine synthase I TruA alpha/beta" evidence="5">
    <location>
        <begin position="180"/>
        <end position="238"/>
    </location>
</feature>
<evidence type="ECO:0000256" key="1">
    <source>
        <dbReference type="ARBA" id="ARBA00009375"/>
    </source>
</evidence>
<dbReference type="AlphaFoldDB" id="A0AAX4J8I1"/>
<evidence type="ECO:0000256" key="3">
    <source>
        <dbReference type="ARBA" id="ARBA00023235"/>
    </source>
</evidence>
<dbReference type="Pfam" id="PF01416">
    <property type="entry name" value="PseudoU_synth_1"/>
    <property type="match status" value="1"/>
</dbReference>
<dbReference type="GO" id="GO:0160147">
    <property type="term" value="F:tRNA pseudouridine(38-40) synthase activity"/>
    <property type="evidence" value="ECO:0007669"/>
    <property type="project" value="UniProtKB-EC"/>
</dbReference>
<evidence type="ECO:0000256" key="2">
    <source>
        <dbReference type="ARBA" id="ARBA00022694"/>
    </source>
</evidence>
<dbReference type="Gene3D" id="3.30.70.580">
    <property type="entry name" value="Pseudouridine synthase I, catalytic domain, N-terminal subdomain"/>
    <property type="match status" value="1"/>
</dbReference>
<dbReference type="GO" id="GO:0005737">
    <property type="term" value="C:cytoplasm"/>
    <property type="evidence" value="ECO:0007669"/>
    <property type="project" value="TreeGrafter"/>
</dbReference>
<dbReference type="SUPFAM" id="SSF55120">
    <property type="entry name" value="Pseudouridine synthase"/>
    <property type="match status" value="1"/>
</dbReference>
<keyword evidence="3 4" id="KW-0413">Isomerase</keyword>
<dbReference type="GO" id="GO:0005634">
    <property type="term" value="C:nucleus"/>
    <property type="evidence" value="ECO:0007669"/>
    <property type="project" value="TreeGrafter"/>
</dbReference>
<dbReference type="PANTHER" id="PTHR11142:SF5">
    <property type="entry name" value="TRNA PSEUDOURIDINE(38_39) SYNTHASE"/>
    <property type="match status" value="1"/>
</dbReference>
<evidence type="ECO:0000256" key="4">
    <source>
        <dbReference type="RuleBase" id="RU003792"/>
    </source>
</evidence>
<dbReference type="InterPro" id="IPR020103">
    <property type="entry name" value="PsdUridine_synth_cat_dom_sf"/>
</dbReference>
<evidence type="ECO:0000313" key="6">
    <source>
        <dbReference type="EMBL" id="WUR02177.1"/>
    </source>
</evidence>
<dbReference type="NCBIfam" id="TIGR00071">
    <property type="entry name" value="hisT_truA"/>
    <property type="match status" value="1"/>
</dbReference>
<dbReference type="Gene3D" id="3.30.70.660">
    <property type="entry name" value="Pseudouridine synthase I, catalytic domain, C-terminal subdomain"/>
    <property type="match status" value="1"/>
</dbReference>
<dbReference type="PANTHER" id="PTHR11142">
    <property type="entry name" value="PSEUDOURIDYLATE SYNTHASE"/>
    <property type="match status" value="1"/>
</dbReference>
<dbReference type="GO" id="GO:1990481">
    <property type="term" value="P:mRNA pseudouridine synthesis"/>
    <property type="evidence" value="ECO:0007669"/>
    <property type="project" value="TreeGrafter"/>
</dbReference>
<evidence type="ECO:0000313" key="7">
    <source>
        <dbReference type="Proteomes" id="UP001334084"/>
    </source>
</evidence>
<keyword evidence="7" id="KW-1185">Reference proteome</keyword>
<dbReference type="InterPro" id="IPR020097">
    <property type="entry name" value="PsdUridine_synth_TruA_a/b_dom"/>
</dbReference>
<dbReference type="InterPro" id="IPR020095">
    <property type="entry name" value="PsdUridine_synth_TruA_C"/>
</dbReference>
<comment type="catalytic activity">
    <reaction evidence="4">
        <text>uridine(38/39/40) in tRNA = pseudouridine(38/39/40) in tRNA</text>
        <dbReference type="Rhea" id="RHEA:22376"/>
        <dbReference type="Rhea" id="RHEA-COMP:10085"/>
        <dbReference type="Rhea" id="RHEA-COMP:10087"/>
        <dbReference type="ChEBI" id="CHEBI:65314"/>
        <dbReference type="ChEBI" id="CHEBI:65315"/>
        <dbReference type="EC" id="5.4.99.12"/>
    </reaction>
</comment>
<keyword evidence="2 4" id="KW-0819">tRNA processing</keyword>
<proteinExistence type="inferred from homology"/>